<keyword evidence="3" id="KW-0328">Glycosyltransferase</keyword>
<keyword evidence="8" id="KW-0333">Golgi apparatus</keyword>
<dbReference type="Gene3D" id="3.90.1480.20">
    <property type="entry name" value="Glycosyl transferase family 29"/>
    <property type="match status" value="1"/>
</dbReference>
<evidence type="ECO:0000256" key="8">
    <source>
        <dbReference type="ARBA" id="ARBA00023034"/>
    </source>
</evidence>
<comment type="similarity">
    <text evidence="2">Belongs to the glycosyltransferase 29 family.</text>
</comment>
<reference evidence="12" key="2">
    <citation type="submission" date="2024-10" db="UniProtKB">
        <authorList>
            <consortium name="EnsemblProtists"/>
        </authorList>
    </citation>
    <scope>IDENTIFICATION</scope>
</reference>
<dbReference type="Pfam" id="PF00777">
    <property type="entry name" value="Glyco_transf_29"/>
    <property type="match status" value="1"/>
</dbReference>
<evidence type="ECO:0000256" key="6">
    <source>
        <dbReference type="ARBA" id="ARBA00022968"/>
    </source>
</evidence>
<keyword evidence="4" id="KW-0808">Transferase</keyword>
<evidence type="ECO:0000256" key="9">
    <source>
        <dbReference type="ARBA" id="ARBA00023136"/>
    </source>
</evidence>
<dbReference type="Proteomes" id="UP000013827">
    <property type="component" value="Unassembled WGS sequence"/>
</dbReference>
<proteinExistence type="inferred from homology"/>
<dbReference type="GO" id="GO:0000139">
    <property type="term" value="C:Golgi membrane"/>
    <property type="evidence" value="ECO:0007669"/>
    <property type="project" value="UniProtKB-SubCell"/>
</dbReference>
<dbReference type="InterPro" id="IPR001675">
    <property type="entry name" value="Glyco_trans_29"/>
</dbReference>
<evidence type="ECO:0000256" key="2">
    <source>
        <dbReference type="ARBA" id="ARBA00006003"/>
    </source>
</evidence>
<dbReference type="EnsemblProtists" id="EOD11671">
    <property type="protein sequence ID" value="EOD11671"/>
    <property type="gene ID" value="EMIHUDRAFT_558050"/>
</dbReference>
<dbReference type="GeneID" id="17257744"/>
<keyword evidence="7 11" id="KW-1133">Transmembrane helix</keyword>
<evidence type="ECO:0000313" key="13">
    <source>
        <dbReference type="Proteomes" id="UP000013827"/>
    </source>
</evidence>
<reference evidence="13" key="1">
    <citation type="journal article" date="2013" name="Nature">
        <title>Pan genome of the phytoplankton Emiliania underpins its global distribution.</title>
        <authorList>
            <person name="Read B.A."/>
            <person name="Kegel J."/>
            <person name="Klute M.J."/>
            <person name="Kuo A."/>
            <person name="Lefebvre S.C."/>
            <person name="Maumus F."/>
            <person name="Mayer C."/>
            <person name="Miller J."/>
            <person name="Monier A."/>
            <person name="Salamov A."/>
            <person name="Young J."/>
            <person name="Aguilar M."/>
            <person name="Claverie J.M."/>
            <person name="Frickenhaus S."/>
            <person name="Gonzalez K."/>
            <person name="Herman E.K."/>
            <person name="Lin Y.C."/>
            <person name="Napier J."/>
            <person name="Ogata H."/>
            <person name="Sarno A.F."/>
            <person name="Shmutz J."/>
            <person name="Schroeder D."/>
            <person name="de Vargas C."/>
            <person name="Verret F."/>
            <person name="von Dassow P."/>
            <person name="Valentin K."/>
            <person name="Van de Peer Y."/>
            <person name="Wheeler G."/>
            <person name="Dacks J.B."/>
            <person name="Delwiche C.F."/>
            <person name="Dyhrman S.T."/>
            <person name="Glockner G."/>
            <person name="John U."/>
            <person name="Richards T."/>
            <person name="Worden A.Z."/>
            <person name="Zhang X."/>
            <person name="Grigoriev I.V."/>
            <person name="Allen A.E."/>
            <person name="Bidle K."/>
            <person name="Borodovsky M."/>
            <person name="Bowler C."/>
            <person name="Brownlee C."/>
            <person name="Cock J.M."/>
            <person name="Elias M."/>
            <person name="Gladyshev V.N."/>
            <person name="Groth M."/>
            <person name="Guda C."/>
            <person name="Hadaegh A."/>
            <person name="Iglesias-Rodriguez M.D."/>
            <person name="Jenkins J."/>
            <person name="Jones B.M."/>
            <person name="Lawson T."/>
            <person name="Leese F."/>
            <person name="Lindquist E."/>
            <person name="Lobanov A."/>
            <person name="Lomsadze A."/>
            <person name="Malik S.B."/>
            <person name="Marsh M.E."/>
            <person name="Mackinder L."/>
            <person name="Mock T."/>
            <person name="Mueller-Roeber B."/>
            <person name="Pagarete A."/>
            <person name="Parker M."/>
            <person name="Probert I."/>
            <person name="Quesneville H."/>
            <person name="Raines C."/>
            <person name="Rensing S.A."/>
            <person name="Riano-Pachon D.M."/>
            <person name="Richier S."/>
            <person name="Rokitta S."/>
            <person name="Shiraiwa Y."/>
            <person name="Soanes D.M."/>
            <person name="van der Giezen M."/>
            <person name="Wahlund T.M."/>
            <person name="Williams B."/>
            <person name="Wilson W."/>
            <person name="Wolfe G."/>
            <person name="Wurch L.L."/>
        </authorList>
    </citation>
    <scope>NUCLEOTIDE SEQUENCE</scope>
</reference>
<dbReference type="AlphaFoldDB" id="A0A0D3IK86"/>
<protein>
    <submittedName>
        <fullName evidence="12">Uncharacterized protein</fullName>
    </submittedName>
</protein>
<accession>A0A0D3IK86</accession>
<keyword evidence="10" id="KW-0325">Glycoprotein</keyword>
<organism evidence="12 13">
    <name type="scientific">Emiliania huxleyi (strain CCMP1516)</name>
    <dbReference type="NCBI Taxonomy" id="280463"/>
    <lineage>
        <taxon>Eukaryota</taxon>
        <taxon>Haptista</taxon>
        <taxon>Haptophyta</taxon>
        <taxon>Prymnesiophyceae</taxon>
        <taxon>Isochrysidales</taxon>
        <taxon>Noelaerhabdaceae</taxon>
        <taxon>Emiliania</taxon>
    </lineage>
</organism>
<evidence type="ECO:0000313" key="12">
    <source>
        <dbReference type="EnsemblProtists" id="EOD11671"/>
    </source>
</evidence>
<dbReference type="HOGENOM" id="CLU_742775_0_0_1"/>
<dbReference type="InterPro" id="IPR038578">
    <property type="entry name" value="GT29-like_sf"/>
</dbReference>
<name>A0A0D3IK86_EMIH1</name>
<keyword evidence="9 11" id="KW-0472">Membrane</keyword>
<evidence type="ECO:0000256" key="10">
    <source>
        <dbReference type="ARBA" id="ARBA00023180"/>
    </source>
</evidence>
<evidence type="ECO:0000256" key="5">
    <source>
        <dbReference type="ARBA" id="ARBA00022692"/>
    </source>
</evidence>
<feature type="transmembrane region" description="Helical" evidence="11">
    <location>
        <begin position="60"/>
        <end position="79"/>
    </location>
</feature>
<feature type="transmembrane region" description="Helical" evidence="11">
    <location>
        <begin position="91"/>
        <end position="110"/>
    </location>
</feature>
<keyword evidence="6" id="KW-0735">Signal-anchor</keyword>
<feature type="transmembrane region" description="Helical" evidence="11">
    <location>
        <begin position="12"/>
        <end position="29"/>
    </location>
</feature>
<dbReference type="RefSeq" id="XP_005764100.1">
    <property type="nucleotide sequence ID" value="XM_005764043.1"/>
</dbReference>
<evidence type="ECO:0000256" key="7">
    <source>
        <dbReference type="ARBA" id="ARBA00022989"/>
    </source>
</evidence>
<evidence type="ECO:0000256" key="4">
    <source>
        <dbReference type="ARBA" id="ARBA00022679"/>
    </source>
</evidence>
<comment type="subcellular location">
    <subcellularLocation>
        <location evidence="1">Golgi apparatus membrane</location>
        <topology evidence="1">Single-pass type II membrane protein</topology>
    </subcellularLocation>
</comment>
<evidence type="ECO:0000256" key="11">
    <source>
        <dbReference type="SAM" id="Phobius"/>
    </source>
</evidence>
<feature type="transmembrane region" description="Helical" evidence="11">
    <location>
        <begin position="36"/>
        <end position="54"/>
    </location>
</feature>
<keyword evidence="5 11" id="KW-0812">Transmembrane</keyword>
<keyword evidence="13" id="KW-1185">Reference proteome</keyword>
<evidence type="ECO:0000256" key="1">
    <source>
        <dbReference type="ARBA" id="ARBA00004323"/>
    </source>
</evidence>
<evidence type="ECO:0000256" key="3">
    <source>
        <dbReference type="ARBA" id="ARBA00022676"/>
    </source>
</evidence>
<dbReference type="PaxDb" id="2903-EOD11671"/>
<sequence length="373" mass="41317">MPFLLTELPWGQVLVEAAILVAELLLILFRLVPFSCYLVIPQALFVGIVCHNLPVKPAGIAASISLRVPLLALTLYAHYAIGMRLPHVHALLLYALDFPFFFDILAWTLLLGRCASLTQQAKAQPTVDLVAALRKVRPNKPKLGKRVVIVGNGPSVRGVGTKIDTFDEVVRFNHFWCGGDEMVQHRGSRTTVHFSNSYLFTSRNMAHVEPQGSGAVRADSEPVAVLPMLTNSCMLAPMHLMLRLFPPAGVVSMDVRGVLRHIASAVLFSPAWNERLSAAVSLPRGKYLTTGASAVGSFCELLDAGEVEEIVLVGFDGFKPGQPKHYFENFEPWHERVLGWFIEDLLKQSNHDPRSEQLYIGKLLKEGKVKFME</sequence>
<dbReference type="GO" id="GO:0008373">
    <property type="term" value="F:sialyltransferase activity"/>
    <property type="evidence" value="ECO:0007669"/>
    <property type="project" value="InterPro"/>
</dbReference>
<dbReference type="KEGG" id="ehx:EMIHUDRAFT_558050"/>